<sequence>MGSREKNIPMAAGRSVEKTAQNHGKAGIKKK</sequence>
<organism evidence="2 3">
    <name type="scientific">Methylacidiphilum infernorum (isolate V4)</name>
    <name type="common">Methylokorus infernorum (strain V4)</name>
    <dbReference type="NCBI Taxonomy" id="481448"/>
    <lineage>
        <taxon>Bacteria</taxon>
        <taxon>Pseudomonadati</taxon>
        <taxon>Verrucomicrobiota</taxon>
        <taxon>Methylacidiphilae</taxon>
        <taxon>Methylacidiphilales</taxon>
        <taxon>Methylacidiphilaceae</taxon>
        <taxon>Methylacidiphilum (ex Ratnadevi et al. 2023)</taxon>
    </lineage>
</organism>
<evidence type="ECO:0000313" key="2">
    <source>
        <dbReference type="EMBL" id="ACD84117.1"/>
    </source>
</evidence>
<evidence type="ECO:0000313" key="3">
    <source>
        <dbReference type="Proteomes" id="UP000009149"/>
    </source>
</evidence>
<reference evidence="2 3" key="1">
    <citation type="journal article" date="2008" name="Biol. Direct">
        <title>Complete genome sequence of the extremely acidophilic methanotroph isolate V4, Methylacidiphilum infernorum, a representative of the bacterial phylum Verrucomicrobia.</title>
        <authorList>
            <person name="Hou S."/>
            <person name="Makarova K.S."/>
            <person name="Saw J.H."/>
            <person name="Senin P."/>
            <person name="Ly B.V."/>
            <person name="Zhou Z."/>
            <person name="Ren Y."/>
            <person name="Wang J."/>
            <person name="Galperin M.Y."/>
            <person name="Omelchenko M.V."/>
            <person name="Wolf Y.I."/>
            <person name="Yutin N."/>
            <person name="Koonin E.V."/>
            <person name="Stott M.B."/>
            <person name="Mountain B.W."/>
            <person name="Crowe M.A."/>
            <person name="Smirnova A.V."/>
            <person name="Dunfield P.F."/>
            <person name="Feng L."/>
            <person name="Wang L."/>
            <person name="Alam M."/>
        </authorList>
    </citation>
    <scope>NUCLEOTIDE SEQUENCE [LARGE SCALE GENOMIC DNA]</scope>
    <source>
        <strain evidence="3">Isolate V4</strain>
    </source>
</reference>
<accession>B3DZ25</accession>
<gene>
    <name evidence="2" type="ordered locus">Minf_2063</name>
</gene>
<dbReference type="KEGG" id="min:Minf_2063"/>
<feature type="region of interest" description="Disordered" evidence="1">
    <location>
        <begin position="1"/>
        <end position="31"/>
    </location>
</feature>
<dbReference type="STRING" id="481448.Minf_2063"/>
<dbReference type="Proteomes" id="UP000009149">
    <property type="component" value="Chromosome"/>
</dbReference>
<proteinExistence type="predicted"/>
<dbReference type="HOGENOM" id="CLU_3397399_0_0_0"/>
<name>B3DZ25_METI4</name>
<dbReference type="EMBL" id="CP000975">
    <property type="protein sequence ID" value="ACD84117.1"/>
    <property type="molecule type" value="Genomic_DNA"/>
</dbReference>
<evidence type="ECO:0000256" key="1">
    <source>
        <dbReference type="SAM" id="MobiDB-lite"/>
    </source>
</evidence>
<dbReference type="AlphaFoldDB" id="B3DZ25"/>
<protein>
    <submittedName>
        <fullName evidence="2">Uncharacterized protein</fullName>
    </submittedName>
</protein>